<dbReference type="FunFam" id="3.90.1100.10:FF:000008">
    <property type="entry name" value="DNA-directed RNA polymerase subunit beta"/>
    <property type="match status" value="1"/>
</dbReference>
<name>A0A191XRX3_9ASCO</name>
<evidence type="ECO:0000256" key="1">
    <source>
        <dbReference type="ARBA" id="ARBA00004604"/>
    </source>
</evidence>
<dbReference type="FunFam" id="2.40.270.10:FF:000011">
    <property type="entry name" value="DNA-directed RNA polymerase subunit beta"/>
    <property type="match status" value="1"/>
</dbReference>
<dbReference type="InterPro" id="IPR007645">
    <property type="entry name" value="RNA_pol_Rpb2_3"/>
</dbReference>
<dbReference type="FunFam" id="2.40.50.150:FF:000004">
    <property type="entry name" value="DNA-directed RNA polymerase subunit beta"/>
    <property type="match status" value="1"/>
</dbReference>
<dbReference type="Pfam" id="PF00562">
    <property type="entry name" value="RNA_pol_Rpb2_6"/>
    <property type="match status" value="1"/>
</dbReference>
<dbReference type="InterPro" id="IPR007641">
    <property type="entry name" value="RNA_pol_Rpb2_7"/>
</dbReference>
<dbReference type="Gene3D" id="3.90.1800.10">
    <property type="entry name" value="RNA polymerase alpha subunit dimerisation domain"/>
    <property type="match status" value="1"/>
</dbReference>
<comment type="function">
    <text evidence="13">DNA-dependent RNA polymerase catalyzes the transcription of DNA into RNA using the four ribonucleoside triphosphates as substrates.</text>
</comment>
<dbReference type="PANTHER" id="PTHR20856">
    <property type="entry name" value="DNA-DIRECTED RNA POLYMERASE I SUBUNIT 2"/>
    <property type="match status" value="1"/>
</dbReference>
<reference evidence="20" key="1">
    <citation type="submission" date="2016-03" db="EMBL/GenBank/DDBJ databases">
        <title>Sugiyamaella mastotermitis sp. nov. and Papiliotrema odontotermitis sp. nov. from the gut of the termite Mastotermes darwiniensis respectively Odontotermes obesus.</title>
        <authorList>
            <person name="Handel S."/>
            <person name="Wang T."/>
            <person name="Yurkov A.M."/>
            <person name="Koenig H."/>
        </authorList>
    </citation>
    <scope>NUCLEOTIDE SEQUENCE</scope>
    <source>
        <strain evidence="20">MD39</strain>
    </source>
</reference>
<evidence type="ECO:0000259" key="15">
    <source>
        <dbReference type="Pfam" id="PF04560"/>
    </source>
</evidence>
<dbReference type="GO" id="GO:0003899">
    <property type="term" value="F:DNA-directed RNA polymerase activity"/>
    <property type="evidence" value="ECO:0007669"/>
    <property type="project" value="UniProtKB-EC"/>
</dbReference>
<dbReference type="Pfam" id="PF04565">
    <property type="entry name" value="RNA_pol_Rpb2_3"/>
    <property type="match status" value="1"/>
</dbReference>
<dbReference type="InterPro" id="IPR037033">
    <property type="entry name" value="DNA-dir_RNAP_su2_hyb_sf"/>
</dbReference>
<evidence type="ECO:0000256" key="7">
    <source>
        <dbReference type="ARBA" id="ARBA00022771"/>
    </source>
</evidence>
<keyword evidence="4 13" id="KW-0808">Transferase</keyword>
<keyword evidence="8" id="KW-0862">Zinc</keyword>
<feature type="domain" description="DNA-directed RNA polymerase I subunit RPA2" evidence="19">
    <location>
        <begin position="568"/>
        <end position="625"/>
    </location>
</feature>
<keyword evidence="10" id="KW-0539">Nucleus</keyword>
<evidence type="ECO:0000256" key="13">
    <source>
        <dbReference type="RuleBase" id="RU363031"/>
    </source>
</evidence>
<dbReference type="InterPro" id="IPR007121">
    <property type="entry name" value="RNA_pol_bsu_CS"/>
</dbReference>
<dbReference type="Pfam" id="PF04560">
    <property type="entry name" value="RNA_pol_Rpb2_7"/>
    <property type="match status" value="1"/>
</dbReference>
<keyword evidence="6" id="KW-0479">Metal-binding</keyword>
<dbReference type="PROSITE" id="PS01166">
    <property type="entry name" value="RNA_POL_BETA"/>
    <property type="match status" value="1"/>
</dbReference>
<evidence type="ECO:0000259" key="19">
    <source>
        <dbReference type="Pfam" id="PF06883"/>
    </source>
</evidence>
<dbReference type="InterPro" id="IPR007644">
    <property type="entry name" value="RNA_pol_bsu_protrusion"/>
</dbReference>
<dbReference type="FunFam" id="3.90.1100.10:FF:000016">
    <property type="entry name" value="DNA-directed RNA polymerase subunit beta"/>
    <property type="match status" value="1"/>
</dbReference>
<evidence type="ECO:0000256" key="8">
    <source>
        <dbReference type="ARBA" id="ARBA00022833"/>
    </source>
</evidence>
<dbReference type="InterPro" id="IPR015712">
    <property type="entry name" value="DNA-dir_RNA_pol_su2"/>
</dbReference>
<dbReference type="FunFam" id="3.90.1070.20:FF:000003">
    <property type="entry name" value="DNA-directed RNA polymerase subunit beta"/>
    <property type="match status" value="1"/>
</dbReference>
<evidence type="ECO:0000256" key="2">
    <source>
        <dbReference type="ARBA" id="ARBA00006835"/>
    </source>
</evidence>
<dbReference type="Gene3D" id="2.40.270.10">
    <property type="entry name" value="DNA-directed RNA polymerase, subunit 2, domain 6"/>
    <property type="match status" value="1"/>
</dbReference>
<evidence type="ECO:0000313" key="20">
    <source>
        <dbReference type="EMBL" id="ANJ43286.1"/>
    </source>
</evidence>
<gene>
    <name evidence="20" type="primary">RPA2</name>
</gene>
<feature type="domain" description="RNA polymerase Rpb2" evidence="16">
    <location>
        <begin position="189"/>
        <end position="378"/>
    </location>
</feature>
<accession>A0A191XRX3</accession>
<evidence type="ECO:0000256" key="4">
    <source>
        <dbReference type="ARBA" id="ARBA00022679"/>
    </source>
</evidence>
<evidence type="ECO:0000256" key="12">
    <source>
        <dbReference type="RuleBase" id="RU000434"/>
    </source>
</evidence>
<dbReference type="InterPro" id="IPR007120">
    <property type="entry name" value="DNA-dir_RNAP_su2_dom"/>
</dbReference>
<evidence type="ECO:0000259" key="16">
    <source>
        <dbReference type="Pfam" id="PF04561"/>
    </source>
</evidence>
<dbReference type="FunFam" id="2.40.270.10:FF:000006">
    <property type="entry name" value="DNA-directed RNA polymerase subunit beta"/>
    <property type="match status" value="1"/>
</dbReference>
<evidence type="ECO:0000256" key="3">
    <source>
        <dbReference type="ARBA" id="ARBA00022478"/>
    </source>
</evidence>
<dbReference type="FunFam" id="3.90.1110.10:FF:000007">
    <property type="entry name" value="DNA-directed RNA polymerase subunit beta"/>
    <property type="match status" value="1"/>
</dbReference>
<dbReference type="Pfam" id="PF06883">
    <property type="entry name" value="RNA_pol_Rpa2_4"/>
    <property type="match status" value="1"/>
</dbReference>
<dbReference type="GO" id="GO:0003677">
    <property type="term" value="F:DNA binding"/>
    <property type="evidence" value="ECO:0007669"/>
    <property type="project" value="InterPro"/>
</dbReference>
<dbReference type="GO" id="GO:0006362">
    <property type="term" value="P:transcription elongation by RNA polymerase I"/>
    <property type="evidence" value="ECO:0007669"/>
    <property type="project" value="UniProtKB-ARBA"/>
</dbReference>
<evidence type="ECO:0000259" key="17">
    <source>
        <dbReference type="Pfam" id="PF04563"/>
    </source>
</evidence>
<dbReference type="EC" id="2.7.7.6" evidence="13"/>
<dbReference type="GO" id="GO:0032549">
    <property type="term" value="F:ribonucleoside binding"/>
    <property type="evidence" value="ECO:0007669"/>
    <property type="project" value="InterPro"/>
</dbReference>
<keyword evidence="3 13" id="KW-0240">DNA-directed RNA polymerase</keyword>
<dbReference type="Gene3D" id="3.90.1110.10">
    <property type="entry name" value="RNA polymerase Rpb2, domain 2"/>
    <property type="match status" value="1"/>
</dbReference>
<comment type="similarity">
    <text evidence="2 12">Belongs to the RNA polymerase beta chain family.</text>
</comment>
<dbReference type="InterPro" id="IPR014724">
    <property type="entry name" value="RNA_pol_RPB2_OB-fold"/>
</dbReference>
<dbReference type="Pfam" id="PF04561">
    <property type="entry name" value="RNA_pol_Rpb2_2"/>
    <property type="match status" value="1"/>
</dbReference>
<keyword evidence="7" id="KW-0863">Zinc-finger</keyword>
<dbReference type="InterPro" id="IPR009674">
    <property type="entry name" value="Rpa2_dom_4"/>
</dbReference>
<dbReference type="EMBL" id="KU883291">
    <property type="protein sequence ID" value="ANJ43286.1"/>
    <property type="molecule type" value="Genomic_DNA"/>
</dbReference>
<feature type="domain" description="RNA polymerase Rpb2" evidence="18">
    <location>
        <begin position="462"/>
        <end position="527"/>
    </location>
</feature>
<organism evidence="20">
    <name type="scientific">Sugiyamaella mastotermitis</name>
    <dbReference type="NCBI Taxonomy" id="1857663"/>
    <lineage>
        <taxon>Eukaryota</taxon>
        <taxon>Fungi</taxon>
        <taxon>Dikarya</taxon>
        <taxon>Ascomycota</taxon>
        <taxon>Saccharomycotina</taxon>
        <taxon>Dipodascomycetes</taxon>
        <taxon>Dipodascales</taxon>
        <taxon>Trichomonascaceae</taxon>
        <taxon>Sugiyamaella</taxon>
    </lineage>
</organism>
<dbReference type="InterPro" id="IPR007642">
    <property type="entry name" value="RNA_pol_Rpb2_2"/>
</dbReference>
<proteinExistence type="inferred from homology"/>
<evidence type="ECO:0000259" key="14">
    <source>
        <dbReference type="Pfam" id="PF00562"/>
    </source>
</evidence>
<evidence type="ECO:0000256" key="11">
    <source>
        <dbReference type="ARBA" id="ARBA00047768"/>
    </source>
</evidence>
<dbReference type="GO" id="GO:0008270">
    <property type="term" value="F:zinc ion binding"/>
    <property type="evidence" value="ECO:0007669"/>
    <property type="project" value="UniProtKB-KW"/>
</dbReference>
<dbReference type="AlphaFoldDB" id="A0A191XRX3"/>
<dbReference type="GO" id="GO:0000428">
    <property type="term" value="C:DNA-directed RNA polymerase complex"/>
    <property type="evidence" value="ECO:0007669"/>
    <property type="project" value="UniProtKB-KW"/>
</dbReference>
<evidence type="ECO:0000256" key="10">
    <source>
        <dbReference type="ARBA" id="ARBA00023242"/>
    </source>
</evidence>
<evidence type="ECO:0000259" key="18">
    <source>
        <dbReference type="Pfam" id="PF04565"/>
    </source>
</evidence>
<sequence length="1166" mass="130185">MGVSFHTLEREKIFRDPPKDKPSYPLLNQAIQPHIGSFNALMEGPGDGLLNMAVQDIGSKVVFDSKDSGRLGNKLKFRIDSVQLAKPSVSSRDRTTLNRRTYPSECRERMTTYRGRLILKFAYSVNDGPEEFEVRDAGLVPIMLGSNRCHLEGMSPAELVANKEESEELGGYFIVNGIEKLIRMLIVQRRNHPMAIVRPSFVNRGNAYTPYGIQIRSVRPDQTSQTNVLHYLNDGNVTFRFSWRKNEYLIPVVLVLKALIETNDRHIFDGIVGSETDNSFLTDRLELLLRTYKSYNLYSQQETLAYLGDKFRVVMGATADSTDIEVGKEVLQRIVLVHLGDDNRAKFRLLLFMIRKLYSLVAGECGADNPDAAQHQEILLGGFLYGMIIKEKIEEYLNTFRLQVLSDVNRGSAVNFSDKKYIMRVLLRMNENIGQKLQYFLSTGNLVSQSGLDLQQVSGYTVVAEKINFHRFISHFRMVHRGSFFAELKTTTVRKLLPESWGFLCPVHTPDGSPCGLLNHLAHKCFIATEPADVSMIPKVLKSLGVSDADALIAGPTQACVQLDGKIIGYCSHQDAKRVSDTLRFWKVEGTHNIPVSLEIGYVPPSSGGQYPGLFLFSSQARMVRPVKYLPLDKEDWVGPFEQVYMNIAVTPDEITSNVHSHVEYSPTNIFSILANLTPFSDFNQSPRNMYQCQMGKQTMGTPGTALAHRSDNKIYQLQTGQSPIVRAGLYDEYGMDQFPNGTNAVVAVISYTGYDMDDAMILNKSALERGFGHGSIFKVEKVDLGAKRRKGDPITQHFGFGQDSWPEQWLEKLDSDGLPVVGALLKEGDPIVAYYDEILGKTKVKLYKSSEPAYVSEVKLLGDDNGDQEFQSLTVKFRVNRSPNIGDKFSSRHGQKGVCSQKWPQVDMPFSESGIQPDIIINPHAFPSRMTIGMFVESLAGKAGALHGFAQDSTPFMFSEENTAADYFGEQLRSAGYNYHGNEPMYSGVTGEELRVDIYVGLVFYQRLRHMVNDKYQVRSTGPVNRLTMQPVKGRKRSGGIRVGEMERDALIGHGTAFLLQDRLLNCSDYTQTHLCKDCGSILSPQASVPRVGAAVVIRCRRCATKVTGRITPGDDAASSTWEDGQGSRFKGGNNIATVAIPFVLKYLDSELTAMGIKMRFNAAP</sequence>
<dbReference type="CDD" id="cd00653">
    <property type="entry name" value="RNA_pol_B_RPB2"/>
    <property type="match status" value="1"/>
</dbReference>
<evidence type="ECO:0000256" key="9">
    <source>
        <dbReference type="ARBA" id="ARBA00023163"/>
    </source>
</evidence>
<protein>
    <recommendedName>
        <fullName evidence="13">DNA-directed RNA polymerase subunit beta</fullName>
        <ecNumber evidence="13">2.7.7.6</ecNumber>
    </recommendedName>
</protein>
<evidence type="ECO:0000256" key="5">
    <source>
        <dbReference type="ARBA" id="ARBA00022695"/>
    </source>
</evidence>
<dbReference type="Pfam" id="PF04563">
    <property type="entry name" value="RNA_pol_Rpb2_1"/>
    <property type="match status" value="1"/>
</dbReference>
<comment type="catalytic activity">
    <reaction evidence="11">
        <text>RNA(n) + a ribonucleoside 5'-triphosphate = RNA(n+1) + diphosphate</text>
        <dbReference type="Rhea" id="RHEA:21248"/>
        <dbReference type="Rhea" id="RHEA-COMP:14527"/>
        <dbReference type="Rhea" id="RHEA-COMP:17342"/>
        <dbReference type="ChEBI" id="CHEBI:33019"/>
        <dbReference type="ChEBI" id="CHEBI:61557"/>
        <dbReference type="ChEBI" id="CHEBI:140395"/>
        <dbReference type="EC" id="2.7.7.6"/>
    </reaction>
    <physiologicalReaction direction="left-to-right" evidence="11">
        <dbReference type="Rhea" id="RHEA:21249"/>
    </physiologicalReaction>
</comment>
<dbReference type="GO" id="GO:0005730">
    <property type="term" value="C:nucleolus"/>
    <property type="evidence" value="ECO:0007669"/>
    <property type="project" value="UniProtKB-SubCell"/>
</dbReference>
<dbReference type="SUPFAM" id="SSF64484">
    <property type="entry name" value="beta and beta-prime subunits of DNA dependent RNA-polymerase"/>
    <property type="match status" value="1"/>
</dbReference>
<feature type="domain" description="RNA polymerase beta subunit protrusion" evidence="17">
    <location>
        <begin position="30"/>
        <end position="416"/>
    </location>
</feature>
<dbReference type="InterPro" id="IPR037034">
    <property type="entry name" value="RNA_pol_Rpb2_2_sf"/>
</dbReference>
<comment type="subcellular location">
    <subcellularLocation>
        <location evidence="1">Nucleus</location>
        <location evidence="1">Nucleolus</location>
    </subcellularLocation>
</comment>
<feature type="domain" description="RNA polymerase Rpb2" evidence="15">
    <location>
        <begin position="1040"/>
        <end position="1162"/>
    </location>
</feature>
<keyword evidence="5 13" id="KW-0548">Nucleotidyltransferase</keyword>
<dbReference type="Gene3D" id="2.40.50.150">
    <property type="match status" value="1"/>
</dbReference>
<keyword evidence="9 13" id="KW-0804">Transcription</keyword>
<dbReference type="Gene3D" id="3.90.1100.10">
    <property type="match status" value="2"/>
</dbReference>
<evidence type="ECO:0000256" key="6">
    <source>
        <dbReference type="ARBA" id="ARBA00022723"/>
    </source>
</evidence>
<feature type="domain" description="DNA-directed RNA polymerase subunit 2 hybrid-binding" evidence="14">
    <location>
        <begin position="675"/>
        <end position="1038"/>
    </location>
</feature>